<accession>A0A511R5R4</accession>
<dbReference type="Proteomes" id="UP000321197">
    <property type="component" value="Unassembled WGS sequence"/>
</dbReference>
<dbReference type="AlphaFoldDB" id="A0A511R5R4"/>
<sequence>MSKAIVRRESRVVTYFDLAPEASPDDVLSFLRLVFAKTGEELRFEAGPDYVSVDYSGAPEAWRLVVEGMLAVREGKLVPQVEKAPDGWVRMSLRERGPMN</sequence>
<reference evidence="1 2" key="1">
    <citation type="submission" date="2019-07" db="EMBL/GenBank/DDBJ databases">
        <title>Whole genome shotgun sequence of Meiothermus hypogaeus NBRC 106114.</title>
        <authorList>
            <person name="Hosoyama A."/>
            <person name="Uohara A."/>
            <person name="Ohji S."/>
            <person name="Ichikawa N."/>
        </authorList>
    </citation>
    <scope>NUCLEOTIDE SEQUENCE [LARGE SCALE GENOMIC DNA]</scope>
    <source>
        <strain evidence="1 2">NBRC 106114</strain>
    </source>
</reference>
<evidence type="ECO:0000313" key="1">
    <source>
        <dbReference type="EMBL" id="GEM84928.1"/>
    </source>
</evidence>
<comment type="caution">
    <text evidence="1">The sequence shown here is derived from an EMBL/GenBank/DDBJ whole genome shotgun (WGS) entry which is preliminary data.</text>
</comment>
<protein>
    <submittedName>
        <fullName evidence="1">Uncharacterized protein</fullName>
    </submittedName>
</protein>
<dbReference type="EMBL" id="BJXL01000148">
    <property type="protein sequence ID" value="GEM84928.1"/>
    <property type="molecule type" value="Genomic_DNA"/>
</dbReference>
<gene>
    <name evidence="1" type="ORF">MHY01S_30940</name>
</gene>
<evidence type="ECO:0000313" key="2">
    <source>
        <dbReference type="Proteomes" id="UP000321197"/>
    </source>
</evidence>
<dbReference type="RefSeq" id="WP_013157065.1">
    <property type="nucleotide sequence ID" value="NZ_BJXL01000148.1"/>
</dbReference>
<proteinExistence type="predicted"/>
<name>A0A511R5R4_9DEIN</name>
<dbReference type="OrthoDB" id="34390at2"/>
<organism evidence="1 2">
    <name type="scientific">Meiothermus hypogaeus NBRC 106114</name>
    <dbReference type="NCBI Taxonomy" id="1227553"/>
    <lineage>
        <taxon>Bacteria</taxon>
        <taxon>Thermotogati</taxon>
        <taxon>Deinococcota</taxon>
        <taxon>Deinococci</taxon>
        <taxon>Thermales</taxon>
        <taxon>Thermaceae</taxon>
        <taxon>Meiothermus</taxon>
    </lineage>
</organism>